<dbReference type="PANTHER" id="PTHR33119">
    <property type="entry name" value="IFI3P"/>
    <property type="match status" value="1"/>
</dbReference>
<dbReference type="InterPro" id="IPR025340">
    <property type="entry name" value="DUF4246"/>
</dbReference>
<dbReference type="Proteomes" id="UP000313359">
    <property type="component" value="Unassembled WGS sequence"/>
</dbReference>
<accession>A0A5C2SK66</accession>
<dbReference type="OrthoDB" id="415532at2759"/>
<dbReference type="EMBL" id="ML122254">
    <property type="protein sequence ID" value="RPD64041.1"/>
    <property type="molecule type" value="Genomic_DNA"/>
</dbReference>
<evidence type="ECO:0000313" key="3">
    <source>
        <dbReference type="EMBL" id="RPD64041.1"/>
    </source>
</evidence>
<dbReference type="Pfam" id="PF14033">
    <property type="entry name" value="DUF4246"/>
    <property type="match status" value="1"/>
</dbReference>
<keyword evidence="4" id="KW-1185">Reference proteome</keyword>
<name>A0A5C2SK66_9APHY</name>
<dbReference type="InterPro" id="IPR049207">
    <property type="entry name" value="DUF4246_N"/>
</dbReference>
<dbReference type="AlphaFoldDB" id="A0A5C2SK66"/>
<dbReference type="STRING" id="1328759.A0A5C2SK66"/>
<evidence type="ECO:0000313" key="4">
    <source>
        <dbReference type="Proteomes" id="UP000313359"/>
    </source>
</evidence>
<gene>
    <name evidence="3" type="ORF">L227DRAFT_650279</name>
</gene>
<dbReference type="Pfam" id="PF21666">
    <property type="entry name" value="DUF4246_N"/>
    <property type="match status" value="1"/>
</dbReference>
<dbReference type="InterPro" id="IPR049192">
    <property type="entry name" value="DUF4246_C"/>
</dbReference>
<proteinExistence type="predicted"/>
<evidence type="ECO:0000259" key="2">
    <source>
        <dbReference type="Pfam" id="PF21666"/>
    </source>
</evidence>
<feature type="domain" description="DUF4246" evidence="2">
    <location>
        <begin position="3"/>
        <end position="53"/>
    </location>
</feature>
<evidence type="ECO:0000259" key="1">
    <source>
        <dbReference type="Pfam" id="PF14033"/>
    </source>
</evidence>
<protein>
    <submittedName>
        <fullName evidence="3">Uncharacterized protein</fullName>
    </submittedName>
</protein>
<feature type="domain" description="DUF4246" evidence="1">
    <location>
        <begin position="91"/>
        <end position="521"/>
    </location>
</feature>
<sequence>MPHRFPSPFMFEDREPTTLVELRMRSFSGKIRSKPNWWEKVDNPTIVNKWRQEMIEQDRALVDKLWAGKERLICEEDNKKWPRDPITQIQLDYIFDELKYEAAQRDADTGIFATSIPKVYESRSLIPAELKDGLVGAVSVLEGVPEDQKDWHPGSNKQVLDLVHPSLYCLVIGESYVRKEHASGGDPLEVLTQKAYTERRPDFSDLTRWPPESYFLSEKYQWLPTDFAVSENGEVKALGYINNLHPSRHAAMYPPIISILARFVPMFERVLSDVLSDEPPLAVQVDACGWYDNIDPPCPGYDDDEVYEAWVHEHQWPVIPDPAPFTPPFLRAPVKKSFQDYSWPGMPSEPEPLKRIEYSLKGRKLQVIVKLANIVLTPESPTYAGGAWHVEGMANENIVATGLYYYACENITESRLDFRVTVGTQDGIDMRYQQSDHRGYVAAYGFGGGHSKNQNLGHIVAEEDKCIAFPNTYQHHVDAFELMDKSKLGYRKILCFFLVNPETDILSTTHVPPQQADWSMDELEKAPALQNLPVELFNMITGYVKPGMMTREKAEEHRAELMKERSKFVVQHNKKVYELEFNMCEH</sequence>
<reference evidence="3" key="1">
    <citation type="journal article" date="2018" name="Genome Biol. Evol.">
        <title>Genomics and development of Lentinus tigrinus, a white-rot wood-decaying mushroom with dimorphic fruiting bodies.</title>
        <authorList>
            <person name="Wu B."/>
            <person name="Xu Z."/>
            <person name="Knudson A."/>
            <person name="Carlson A."/>
            <person name="Chen N."/>
            <person name="Kovaka S."/>
            <person name="LaButti K."/>
            <person name="Lipzen A."/>
            <person name="Pennachio C."/>
            <person name="Riley R."/>
            <person name="Schakwitz W."/>
            <person name="Umezawa K."/>
            <person name="Ohm R.A."/>
            <person name="Grigoriev I.V."/>
            <person name="Nagy L.G."/>
            <person name="Gibbons J."/>
            <person name="Hibbett D."/>
        </authorList>
    </citation>
    <scope>NUCLEOTIDE SEQUENCE [LARGE SCALE GENOMIC DNA]</scope>
    <source>
        <strain evidence="3">ALCF2SS1-6</strain>
    </source>
</reference>
<dbReference type="PANTHER" id="PTHR33119:SF1">
    <property type="entry name" value="FE2OG DIOXYGENASE DOMAIN-CONTAINING PROTEIN"/>
    <property type="match status" value="1"/>
</dbReference>
<organism evidence="3 4">
    <name type="scientific">Lentinus tigrinus ALCF2SS1-6</name>
    <dbReference type="NCBI Taxonomy" id="1328759"/>
    <lineage>
        <taxon>Eukaryota</taxon>
        <taxon>Fungi</taxon>
        <taxon>Dikarya</taxon>
        <taxon>Basidiomycota</taxon>
        <taxon>Agaricomycotina</taxon>
        <taxon>Agaricomycetes</taxon>
        <taxon>Polyporales</taxon>
        <taxon>Polyporaceae</taxon>
        <taxon>Lentinus</taxon>
    </lineage>
</organism>